<dbReference type="RefSeq" id="WP_315607626.1">
    <property type="nucleotide sequence ID" value="NZ_CP130318.1"/>
</dbReference>
<proteinExistence type="predicted"/>
<dbReference type="Proteomes" id="UP001305702">
    <property type="component" value="Chromosome"/>
</dbReference>
<evidence type="ECO:0008006" key="3">
    <source>
        <dbReference type="Google" id="ProtNLM"/>
    </source>
</evidence>
<name>A0AA96LIG6_9BACL</name>
<dbReference type="AlphaFoldDB" id="A0AA96LIG6"/>
<organism evidence="1 2">
    <name type="scientific">Paenibacillus aurantius</name>
    <dbReference type="NCBI Taxonomy" id="2918900"/>
    <lineage>
        <taxon>Bacteria</taxon>
        <taxon>Bacillati</taxon>
        <taxon>Bacillota</taxon>
        <taxon>Bacilli</taxon>
        <taxon>Bacillales</taxon>
        <taxon>Paenibacillaceae</taxon>
        <taxon>Paenibacillus</taxon>
    </lineage>
</organism>
<accession>A0AA96LIG6</accession>
<keyword evidence="2" id="KW-1185">Reference proteome</keyword>
<sequence length="209" mass="23997">MGSRMMHYAITVLLQRELGIENELFQLGGIAPDVHKNMNVPKPLSHFLVKEEGRSYPDYAAFQAKYKPDESTPFHLGYYFHLVSDDLWVRRIYHPRIGLLPQPAKKEAQQQSYRDFWRLNGKLADHYGLQWRSSAIDPALIGTIEEIDPLFLPALQEDMSQDFARMEEAKQEELELLGLAEVHDLLVESVQLCLELYSKIRLAEGAGQG</sequence>
<reference evidence="1 2" key="1">
    <citation type="submission" date="2022-02" db="EMBL/GenBank/DDBJ databases">
        <title>Paenibacillus sp. MBLB1776 Whole Genome Shotgun Sequencing.</title>
        <authorList>
            <person name="Hwang C.Y."/>
            <person name="Cho E.-S."/>
            <person name="Seo M.-J."/>
        </authorList>
    </citation>
    <scope>NUCLEOTIDE SEQUENCE [LARGE SCALE GENOMIC DNA]</scope>
    <source>
        <strain evidence="1 2">MBLB1776</strain>
    </source>
</reference>
<evidence type="ECO:0000313" key="1">
    <source>
        <dbReference type="EMBL" id="WNQ13845.1"/>
    </source>
</evidence>
<dbReference type="EMBL" id="CP130318">
    <property type="protein sequence ID" value="WNQ13845.1"/>
    <property type="molecule type" value="Genomic_DNA"/>
</dbReference>
<evidence type="ECO:0000313" key="2">
    <source>
        <dbReference type="Proteomes" id="UP001305702"/>
    </source>
</evidence>
<dbReference type="KEGG" id="paun:MJA45_12765"/>
<gene>
    <name evidence="1" type="ORF">MJA45_12765</name>
</gene>
<protein>
    <recommendedName>
        <fullName evidence="3">Phospholipase C/D domain-containing protein</fullName>
    </recommendedName>
</protein>